<dbReference type="Proteomes" id="UP001169760">
    <property type="component" value="Unassembled WGS sequence"/>
</dbReference>
<evidence type="ECO:0000313" key="2">
    <source>
        <dbReference type="Proteomes" id="UP001169760"/>
    </source>
</evidence>
<comment type="caution">
    <text evidence="1">The sequence shown here is derived from an EMBL/GenBank/DDBJ whole genome shotgun (WGS) entry which is preliminary data.</text>
</comment>
<protein>
    <submittedName>
        <fullName evidence="1">Uncharacterized protein</fullName>
    </submittedName>
</protein>
<feature type="non-terminal residue" evidence="1">
    <location>
        <position position="88"/>
    </location>
</feature>
<accession>A0AAW7XF22</accession>
<dbReference type="AlphaFoldDB" id="A0AAW7XF22"/>
<dbReference type="EMBL" id="JAUOPB010000297">
    <property type="protein sequence ID" value="MDO6425128.1"/>
    <property type="molecule type" value="Genomic_DNA"/>
</dbReference>
<feature type="non-terminal residue" evidence="1">
    <location>
        <position position="1"/>
    </location>
</feature>
<organism evidence="1 2">
    <name type="scientific">Saccharophagus degradans</name>
    <dbReference type="NCBI Taxonomy" id="86304"/>
    <lineage>
        <taxon>Bacteria</taxon>
        <taxon>Pseudomonadati</taxon>
        <taxon>Pseudomonadota</taxon>
        <taxon>Gammaproteobacteria</taxon>
        <taxon>Cellvibrionales</taxon>
        <taxon>Cellvibrionaceae</taxon>
        <taxon>Saccharophagus</taxon>
    </lineage>
</organism>
<name>A0AAW7XF22_9GAMM</name>
<evidence type="ECO:0000313" key="1">
    <source>
        <dbReference type="EMBL" id="MDO6425128.1"/>
    </source>
</evidence>
<sequence length="88" mass="10297">VLIKISDFAKNVTTVKIPIQRDSIITPVLKEATKTPYYIPTNQYCVFKNKNVELRFPKATFYENMYLDFNVEDDHIHVHKPTLPLSKN</sequence>
<proteinExistence type="predicted"/>
<gene>
    <name evidence="1" type="ORF">Q4521_21800</name>
</gene>
<reference evidence="1" key="1">
    <citation type="submission" date="2023-07" db="EMBL/GenBank/DDBJ databases">
        <title>Genome content predicts the carbon catabolic preferences of heterotrophic bacteria.</title>
        <authorList>
            <person name="Gralka M."/>
        </authorList>
    </citation>
    <scope>NUCLEOTIDE SEQUENCE</scope>
    <source>
        <strain evidence="1">I3M17_2</strain>
    </source>
</reference>
<dbReference type="RefSeq" id="WP_303494536.1">
    <property type="nucleotide sequence ID" value="NZ_JAUOPB010000297.1"/>
</dbReference>